<dbReference type="PANTHER" id="PTHR46558:SF11">
    <property type="entry name" value="HTH-TYPE TRANSCRIPTIONAL REGULATOR XRE"/>
    <property type="match status" value="1"/>
</dbReference>
<dbReference type="Gene3D" id="1.10.260.40">
    <property type="entry name" value="lambda repressor-like DNA-binding domains"/>
    <property type="match status" value="1"/>
</dbReference>
<evidence type="ECO:0000313" key="3">
    <source>
        <dbReference type="EMBL" id="AUO20439.1"/>
    </source>
</evidence>
<dbReference type="InterPro" id="IPR001387">
    <property type="entry name" value="Cro/C1-type_HTH"/>
</dbReference>
<sequence>MIAFNERFRQIRQERKITQKQTAEAIGTSEQNYQRYERGTQQPTLPVLMSLANYFNVSLDYLVGRSDDPKRY</sequence>
<dbReference type="Proteomes" id="UP000235589">
    <property type="component" value="Chromosome"/>
</dbReference>
<keyword evidence="4" id="KW-1185">Reference proteome</keyword>
<dbReference type="GeneID" id="98063661"/>
<dbReference type="CDD" id="cd00093">
    <property type="entry name" value="HTH_XRE"/>
    <property type="match status" value="1"/>
</dbReference>
<proteinExistence type="predicted"/>
<dbReference type="GO" id="GO:0003677">
    <property type="term" value="F:DNA binding"/>
    <property type="evidence" value="ECO:0007669"/>
    <property type="project" value="UniProtKB-KW"/>
</dbReference>
<name>A0A2K9P624_9FIRM</name>
<dbReference type="OrthoDB" id="9811208at2"/>
<accession>A0A2K9P624</accession>
<dbReference type="SMART" id="SM00530">
    <property type="entry name" value="HTH_XRE"/>
    <property type="match status" value="1"/>
</dbReference>
<protein>
    <submittedName>
        <fullName evidence="3">Helix-turn-helix domain protein</fullName>
    </submittedName>
</protein>
<reference evidence="3 4" key="1">
    <citation type="submission" date="2017-04" db="EMBL/GenBank/DDBJ databases">
        <title>Monoglobus pectinilyticus 14 draft genome.</title>
        <authorList>
            <person name="Kim C."/>
            <person name="Rosendale D.I."/>
            <person name="Kelly W.J."/>
            <person name="Tannock G.W."/>
            <person name="Patchett M.L."/>
            <person name="Jordens J.Z."/>
        </authorList>
    </citation>
    <scope>NUCLEOTIDE SEQUENCE [LARGE SCALE GENOMIC DNA]</scope>
    <source>
        <strain evidence="3 4">14</strain>
    </source>
</reference>
<dbReference type="InterPro" id="IPR010982">
    <property type="entry name" value="Lambda_DNA-bd_dom_sf"/>
</dbReference>
<feature type="domain" description="HTH cro/C1-type" evidence="2">
    <location>
        <begin position="8"/>
        <end position="62"/>
    </location>
</feature>
<dbReference type="AlphaFoldDB" id="A0A2K9P624"/>
<dbReference type="PANTHER" id="PTHR46558">
    <property type="entry name" value="TRACRIPTIONAL REGULATORY PROTEIN-RELATED-RELATED"/>
    <property type="match status" value="1"/>
</dbReference>
<evidence type="ECO:0000259" key="2">
    <source>
        <dbReference type="PROSITE" id="PS50943"/>
    </source>
</evidence>
<evidence type="ECO:0000313" key="4">
    <source>
        <dbReference type="Proteomes" id="UP000235589"/>
    </source>
</evidence>
<dbReference type="SUPFAM" id="SSF47413">
    <property type="entry name" value="lambda repressor-like DNA-binding domains"/>
    <property type="match status" value="1"/>
</dbReference>
<dbReference type="RefSeq" id="WP_102366551.1">
    <property type="nucleotide sequence ID" value="NZ_CP020991.1"/>
</dbReference>
<evidence type="ECO:0000256" key="1">
    <source>
        <dbReference type="ARBA" id="ARBA00023125"/>
    </source>
</evidence>
<dbReference type="EMBL" id="CP020991">
    <property type="protein sequence ID" value="AUO20439.1"/>
    <property type="molecule type" value="Genomic_DNA"/>
</dbReference>
<gene>
    <name evidence="3" type="ORF">B9O19_02299</name>
</gene>
<dbReference type="Pfam" id="PF01381">
    <property type="entry name" value="HTH_3"/>
    <property type="match status" value="1"/>
</dbReference>
<organism evidence="3 4">
    <name type="scientific">Monoglobus pectinilyticus</name>
    <dbReference type="NCBI Taxonomy" id="1981510"/>
    <lineage>
        <taxon>Bacteria</taxon>
        <taxon>Bacillati</taxon>
        <taxon>Bacillota</taxon>
        <taxon>Clostridia</taxon>
        <taxon>Monoglobales</taxon>
        <taxon>Monoglobaceae</taxon>
        <taxon>Monoglobus</taxon>
    </lineage>
</organism>
<keyword evidence="1" id="KW-0238">DNA-binding</keyword>
<dbReference type="PROSITE" id="PS50943">
    <property type="entry name" value="HTH_CROC1"/>
    <property type="match status" value="1"/>
</dbReference>
<dbReference type="KEGG" id="mpec:B9O19_02299"/>